<feature type="compositionally biased region" description="Acidic residues" evidence="1">
    <location>
        <begin position="309"/>
        <end position="323"/>
    </location>
</feature>
<dbReference type="PROSITE" id="PS51257">
    <property type="entry name" value="PROKAR_LIPOPROTEIN"/>
    <property type="match status" value="1"/>
</dbReference>
<feature type="region of interest" description="Disordered" evidence="1">
    <location>
        <begin position="25"/>
        <end position="51"/>
    </location>
</feature>
<feature type="signal peptide" evidence="2">
    <location>
        <begin position="1"/>
        <end position="24"/>
    </location>
</feature>
<reference evidence="3" key="2">
    <citation type="journal article" date="2021" name="PeerJ">
        <title>Extensive microbial diversity within the chicken gut microbiome revealed by metagenomics and culture.</title>
        <authorList>
            <person name="Gilroy R."/>
            <person name="Ravi A."/>
            <person name="Getino M."/>
            <person name="Pursley I."/>
            <person name="Horton D.L."/>
            <person name="Alikhan N.F."/>
            <person name="Baker D."/>
            <person name="Gharbi K."/>
            <person name="Hall N."/>
            <person name="Watson M."/>
            <person name="Adriaenssens E.M."/>
            <person name="Foster-Nyarko E."/>
            <person name="Jarju S."/>
            <person name="Secka A."/>
            <person name="Antonio M."/>
            <person name="Oren A."/>
            <person name="Chaudhuri R.R."/>
            <person name="La Ragione R."/>
            <person name="Hildebrand F."/>
            <person name="Pallen M.J."/>
        </authorList>
    </citation>
    <scope>NUCLEOTIDE SEQUENCE</scope>
    <source>
        <strain evidence="3">ChiGjej2B2-16831</strain>
    </source>
</reference>
<comment type="caution">
    <text evidence="3">The sequence shown here is derived from an EMBL/GenBank/DDBJ whole genome shotgun (WGS) entry which is preliminary data.</text>
</comment>
<protein>
    <submittedName>
        <fullName evidence="3">Uncharacterized protein</fullName>
    </submittedName>
</protein>
<dbReference type="AlphaFoldDB" id="A0A9D1N2Y2"/>
<feature type="chain" id="PRO_5038670646" evidence="2">
    <location>
        <begin position="25"/>
        <end position="329"/>
    </location>
</feature>
<dbReference type="Proteomes" id="UP000824128">
    <property type="component" value="Unassembled WGS sequence"/>
</dbReference>
<evidence type="ECO:0000256" key="2">
    <source>
        <dbReference type="SAM" id="SignalP"/>
    </source>
</evidence>
<feature type="non-terminal residue" evidence="3">
    <location>
        <position position="329"/>
    </location>
</feature>
<accession>A0A9D1N2Y2</accession>
<evidence type="ECO:0000313" key="3">
    <source>
        <dbReference type="EMBL" id="HIU93633.1"/>
    </source>
</evidence>
<evidence type="ECO:0000256" key="1">
    <source>
        <dbReference type="SAM" id="MobiDB-lite"/>
    </source>
</evidence>
<feature type="region of interest" description="Disordered" evidence="1">
    <location>
        <begin position="309"/>
        <end position="329"/>
    </location>
</feature>
<evidence type="ECO:0000313" key="4">
    <source>
        <dbReference type="Proteomes" id="UP000824128"/>
    </source>
</evidence>
<sequence>MKKLLSIMLILMLALSMIACQQTATPPADATDDASVDVPEEPTAPAEEPDAVEPIEEPVVEEPADVTYVPFVLDFKNKTGKTISGLYLYPTGAQDKGNSICVPEWIDQDNDANESDPELRIYEFYAYIVRPESETYDIYVEFADGETATWEGLTISNNDKLSLKNGADPSTWEQEPVEDAEDLEPMAALMAAGKTTDNYYPGYEKLGLEIKNKTGKNITEFYIYETGATEKYNNMVPYLVDEEGNPVELWLSGKGGLYTFGFFIRPRAESYEVYVVYEDGTDMTVPDIDLFTPNADGFASNEISMKDAEDPDLTEVSYDDGDPEPLQYI</sequence>
<dbReference type="EMBL" id="DVNZ01000019">
    <property type="protein sequence ID" value="HIU93633.1"/>
    <property type="molecule type" value="Genomic_DNA"/>
</dbReference>
<reference evidence="3" key="1">
    <citation type="submission" date="2020-10" db="EMBL/GenBank/DDBJ databases">
        <authorList>
            <person name="Gilroy R."/>
        </authorList>
    </citation>
    <scope>NUCLEOTIDE SEQUENCE</scope>
    <source>
        <strain evidence="3">ChiGjej2B2-16831</strain>
    </source>
</reference>
<keyword evidence="2" id="KW-0732">Signal</keyword>
<name>A0A9D1N2Y2_9FIRM</name>
<organism evidence="3 4">
    <name type="scientific">Candidatus Aphodomorpha intestinavium</name>
    <dbReference type="NCBI Taxonomy" id="2840672"/>
    <lineage>
        <taxon>Bacteria</taxon>
        <taxon>Bacillati</taxon>
        <taxon>Bacillota</taxon>
        <taxon>Clostridia</taxon>
        <taxon>Eubacteriales</taxon>
        <taxon>Candidatus Aphodomorpha</taxon>
    </lineage>
</organism>
<feature type="compositionally biased region" description="Acidic residues" evidence="1">
    <location>
        <begin position="30"/>
        <end position="40"/>
    </location>
</feature>
<proteinExistence type="predicted"/>
<gene>
    <name evidence="3" type="ORF">IAD24_00600</name>
</gene>